<feature type="compositionally biased region" description="Polar residues" evidence="1">
    <location>
        <begin position="487"/>
        <end position="498"/>
    </location>
</feature>
<name>A0AA38JGV1_9AGAR</name>
<feature type="region of interest" description="Disordered" evidence="1">
    <location>
        <begin position="426"/>
        <end position="558"/>
    </location>
</feature>
<feature type="region of interest" description="Disordered" evidence="1">
    <location>
        <begin position="1"/>
        <end position="27"/>
    </location>
</feature>
<feature type="region of interest" description="Disordered" evidence="1">
    <location>
        <begin position="264"/>
        <end position="289"/>
    </location>
</feature>
<evidence type="ECO:0000313" key="2">
    <source>
        <dbReference type="EMBL" id="KAJ3735611.1"/>
    </source>
</evidence>
<reference evidence="2" key="2">
    <citation type="journal article" date="2023" name="Proc. Natl. Acad. Sci. U.S.A.">
        <title>A global phylogenomic analysis of the shiitake genus Lentinula.</title>
        <authorList>
            <person name="Sierra-Patev S."/>
            <person name="Min B."/>
            <person name="Naranjo-Ortiz M."/>
            <person name="Looney B."/>
            <person name="Konkel Z."/>
            <person name="Slot J.C."/>
            <person name="Sakamoto Y."/>
            <person name="Steenwyk J.L."/>
            <person name="Rokas A."/>
            <person name="Carro J."/>
            <person name="Camarero S."/>
            <person name="Ferreira P."/>
            <person name="Molpeceres G."/>
            <person name="Ruiz-Duenas F.J."/>
            <person name="Serrano A."/>
            <person name="Henrissat B."/>
            <person name="Drula E."/>
            <person name="Hughes K.W."/>
            <person name="Mata J.L."/>
            <person name="Ishikawa N.K."/>
            <person name="Vargas-Isla R."/>
            <person name="Ushijima S."/>
            <person name="Smith C.A."/>
            <person name="Donoghue J."/>
            <person name="Ahrendt S."/>
            <person name="Andreopoulos W."/>
            <person name="He G."/>
            <person name="LaButti K."/>
            <person name="Lipzen A."/>
            <person name="Ng V."/>
            <person name="Riley R."/>
            <person name="Sandor L."/>
            <person name="Barry K."/>
            <person name="Martinez A.T."/>
            <person name="Xiao Y."/>
            <person name="Gibbons J.G."/>
            <person name="Terashima K."/>
            <person name="Grigoriev I.V."/>
            <person name="Hibbett D."/>
        </authorList>
    </citation>
    <scope>NUCLEOTIDE SEQUENCE</scope>
    <source>
        <strain evidence="2">ET3784</strain>
    </source>
</reference>
<comment type="caution">
    <text evidence="2">The sequence shown here is derived from an EMBL/GenBank/DDBJ whole genome shotgun (WGS) entry which is preliminary data.</text>
</comment>
<organism evidence="2 3">
    <name type="scientific">Lentinula guzmanii</name>
    <dbReference type="NCBI Taxonomy" id="2804957"/>
    <lineage>
        <taxon>Eukaryota</taxon>
        <taxon>Fungi</taxon>
        <taxon>Dikarya</taxon>
        <taxon>Basidiomycota</taxon>
        <taxon>Agaricomycotina</taxon>
        <taxon>Agaricomycetes</taxon>
        <taxon>Agaricomycetidae</taxon>
        <taxon>Agaricales</taxon>
        <taxon>Marasmiineae</taxon>
        <taxon>Omphalotaceae</taxon>
        <taxon>Lentinula</taxon>
    </lineage>
</organism>
<evidence type="ECO:0000313" key="3">
    <source>
        <dbReference type="Proteomes" id="UP001176059"/>
    </source>
</evidence>
<feature type="compositionally biased region" description="Low complexity" evidence="1">
    <location>
        <begin position="1"/>
        <end position="13"/>
    </location>
</feature>
<feature type="region of interest" description="Disordered" evidence="1">
    <location>
        <begin position="339"/>
        <end position="360"/>
    </location>
</feature>
<feature type="compositionally biased region" description="Low complexity" evidence="1">
    <location>
        <begin position="343"/>
        <end position="353"/>
    </location>
</feature>
<dbReference type="AlphaFoldDB" id="A0AA38JGV1"/>
<feature type="compositionally biased region" description="Polar residues" evidence="1">
    <location>
        <begin position="522"/>
        <end position="532"/>
    </location>
</feature>
<reference evidence="2" key="1">
    <citation type="submission" date="2022-08" db="EMBL/GenBank/DDBJ databases">
        <authorList>
            <consortium name="DOE Joint Genome Institute"/>
            <person name="Min B."/>
            <person name="Sierra-Patev S."/>
            <person name="Naranjo-Ortiz M."/>
            <person name="Looney B."/>
            <person name="Konkel Z."/>
            <person name="Slot J.C."/>
            <person name="Sakamoto Y."/>
            <person name="Steenwyk J.L."/>
            <person name="Rokas A."/>
            <person name="Carro J."/>
            <person name="Camarero S."/>
            <person name="Ferreira P."/>
            <person name="Molpeceres G."/>
            <person name="Ruiz-duenas F.J."/>
            <person name="Serrano A."/>
            <person name="Henrissat B."/>
            <person name="Drula E."/>
            <person name="Hughes K.W."/>
            <person name="Mata J.L."/>
            <person name="Ishikawa N.K."/>
            <person name="Vargas-Isla R."/>
            <person name="Ushijima S."/>
            <person name="Smith C.A."/>
            <person name="Ahrendt S."/>
            <person name="Andreopoulos W."/>
            <person name="He G."/>
            <person name="LaButti K."/>
            <person name="Lipzen A."/>
            <person name="Ng V."/>
            <person name="Riley R."/>
            <person name="Sandor L."/>
            <person name="Barry K."/>
            <person name="Martinez A.T."/>
            <person name="Xiao Y."/>
            <person name="Gibbons J.G."/>
            <person name="Terashima K."/>
            <person name="Hibbett D.S."/>
            <person name="Grigoriev I.V."/>
        </authorList>
    </citation>
    <scope>NUCLEOTIDE SEQUENCE</scope>
    <source>
        <strain evidence="2">ET3784</strain>
    </source>
</reference>
<dbReference type="EMBL" id="JANVFO010000008">
    <property type="protein sequence ID" value="KAJ3735611.1"/>
    <property type="molecule type" value="Genomic_DNA"/>
</dbReference>
<sequence>MNRGSFSSSSSSSPDDPPRRGRYRQMDINPLSTFRDGRVSRSSVLPSAVLPYLRRLDLGDSSGLPLKDPLLVLKLSSQSFLDSEVKDNTSRIPVYTIRTNGTQTRVVRSDARGANTFTAEIEWPVLDPSKGKGKQLDGVTVQMRNGRRKPADMFLRPGTILSAPRKFKIPGYSRSLKWKAVGSSFWCLAASARGPIAILEPAAETIPPRIKIFETLHDKYEDRPMIVHQGVSLLLLDFLLVTSLLMMTDIQEWMVVQKHDGEVNQELPPEVPGSDDFGPRSAPPASTSDLQWRKVIYGEPLFPKRQSSASTSSHVRFPRNPNQIAKILNGDPIYPTLHRESSSIDFSSSSESESGSDREFEAEDILDARVQPSQTPPRAPSPSAESVLYPLTTASAPSHTYLDPSFYNEYGIPPVPPLPAEYVSSQNMASPMSASVYRRPRELPRPPSQHSTVHRSRSSPPRPHTSPSSPLEPGSAFFSSDRRRPSVDSTFLTRNGSQSHRSLPQPPPIPIQASSSHPPLRHSQSSTRPLNTRTREKRSSQCPRRTLPPTPTTVSDPDWVTGLRIRKRSHNELAQWFSNGREPLPGRYDDHRQSMVFEALDCPPPAYNSIEFAAGTSLTIAPTSFPPPPLH</sequence>
<dbReference type="Proteomes" id="UP001176059">
    <property type="component" value="Unassembled WGS sequence"/>
</dbReference>
<accession>A0AA38JGV1</accession>
<proteinExistence type="predicted"/>
<evidence type="ECO:0000256" key="1">
    <source>
        <dbReference type="SAM" id="MobiDB-lite"/>
    </source>
</evidence>
<protein>
    <submittedName>
        <fullName evidence="2">Uncharacterized protein</fullName>
    </submittedName>
</protein>
<gene>
    <name evidence="2" type="ORF">DFJ43DRAFT_817579</name>
</gene>
<keyword evidence="3" id="KW-1185">Reference proteome</keyword>